<keyword evidence="2" id="KW-1185">Reference proteome</keyword>
<dbReference type="AlphaFoldDB" id="A0A8C5YQ54"/>
<dbReference type="Proteomes" id="UP000694407">
    <property type="component" value="Unplaced"/>
</dbReference>
<protein>
    <submittedName>
        <fullName evidence="1">Uncharacterized protein</fullName>
    </submittedName>
</protein>
<evidence type="ECO:0000313" key="2">
    <source>
        <dbReference type="Proteomes" id="UP000694407"/>
    </source>
</evidence>
<proteinExistence type="predicted"/>
<reference evidence="1" key="1">
    <citation type="submission" date="2025-08" db="UniProtKB">
        <authorList>
            <consortium name="Ensembl"/>
        </authorList>
    </citation>
    <scope>IDENTIFICATION</scope>
</reference>
<organism evidence="1 2">
    <name type="scientific">Marmota marmota marmota</name>
    <name type="common">Alpine marmot</name>
    <dbReference type="NCBI Taxonomy" id="9994"/>
    <lineage>
        <taxon>Eukaryota</taxon>
        <taxon>Metazoa</taxon>
        <taxon>Chordata</taxon>
        <taxon>Craniata</taxon>
        <taxon>Vertebrata</taxon>
        <taxon>Euteleostomi</taxon>
        <taxon>Mammalia</taxon>
        <taxon>Eutheria</taxon>
        <taxon>Euarchontoglires</taxon>
        <taxon>Glires</taxon>
        <taxon>Rodentia</taxon>
        <taxon>Sciuromorpha</taxon>
        <taxon>Sciuridae</taxon>
        <taxon>Xerinae</taxon>
        <taxon>Marmotini</taxon>
        <taxon>Marmota</taxon>
    </lineage>
</organism>
<accession>A0A8C5YQ54</accession>
<reference evidence="1" key="2">
    <citation type="submission" date="2025-09" db="UniProtKB">
        <authorList>
            <consortium name="Ensembl"/>
        </authorList>
    </citation>
    <scope>IDENTIFICATION</scope>
</reference>
<dbReference type="Ensembl" id="ENSMMMT00000003439.1">
    <property type="protein sequence ID" value="ENSMMMP00000003053.1"/>
    <property type="gene ID" value="ENSMMMG00000002785.1"/>
</dbReference>
<evidence type="ECO:0000313" key="1">
    <source>
        <dbReference type="Ensembl" id="ENSMMMP00000003053.1"/>
    </source>
</evidence>
<name>A0A8C5YQ54_MARMA</name>
<sequence>MVILTIFILPIHEHGRSSLLLFSSVFYSFHCRSLSPPPWLNLFVSLLFSFEAIKNGIVFLISFSVDSLLANRKAIIFCTLIL</sequence>